<accession>A0A6N7XEI8</accession>
<keyword evidence="8 13" id="KW-0812">Transmembrane</keyword>
<dbReference type="GO" id="GO:0006811">
    <property type="term" value="P:monoatomic ion transport"/>
    <property type="evidence" value="ECO:0007669"/>
    <property type="project" value="UniProtKB-KW"/>
</dbReference>
<sequence length="463" mass="50341">MDFFILKGSEILKNHIKENYIFSRKNLIYLIMPLIFEQLLAVAVGMADTVMVASVGESGVSAVSLVDSVNILLINLFAALATGGAVVAGQYIGRNQKEKASKAGEQLMVFATLISLVIMVVVYVGRGFILNVVFGSIEATVATHANTYMNIVFASIPFIAVYNSGAALFRAMGNSKITMKTSLIMNTINIVGNAILIYGFGMGVEGAAIPTLISRVVAAVIIVLLLRDESLPIYINKPFKYKFDGKMVKNILQIGIPNGIENSMFQLGKILLLSVVSGFGTAAITANAVANTVTAFQFLPGAAIGLGLVTVVSQCVGAGDYDQARYYTKVLHKYAYMALALVNGIIILASPFILKMYNLSPETAALARKIIIFYGIHASLVWPLGFTLPNTLRAANDVQYAMIISVSSMWITRIGLGILFAKYLGFGMFGVWIAMICDWYVRAAFFIHRYRGSKWEEKTTHHL</sequence>
<feature type="transmembrane region" description="Helical" evidence="13">
    <location>
        <begin position="270"/>
        <end position="289"/>
    </location>
</feature>
<dbReference type="PANTHER" id="PTHR43298:SF2">
    <property type="entry name" value="FMN_FAD EXPORTER YEEO-RELATED"/>
    <property type="match status" value="1"/>
</dbReference>
<feature type="transmembrane region" description="Helical" evidence="13">
    <location>
        <begin position="27"/>
        <end position="47"/>
    </location>
</feature>
<gene>
    <name evidence="14" type="ORF">FYJ83_02825</name>
</gene>
<comment type="caution">
    <text evidence="14">The sequence shown here is derived from an EMBL/GenBank/DDBJ whole genome shotgun (WGS) entry which is preliminary data.</text>
</comment>
<evidence type="ECO:0000256" key="9">
    <source>
        <dbReference type="ARBA" id="ARBA00022989"/>
    </source>
</evidence>
<evidence type="ECO:0000313" key="15">
    <source>
        <dbReference type="Proteomes" id="UP000469523"/>
    </source>
</evidence>
<evidence type="ECO:0000256" key="6">
    <source>
        <dbReference type="ARBA" id="ARBA00022449"/>
    </source>
</evidence>
<comment type="function">
    <text evidence="1">Multidrug efflux pump.</text>
</comment>
<evidence type="ECO:0000256" key="13">
    <source>
        <dbReference type="SAM" id="Phobius"/>
    </source>
</evidence>
<comment type="similarity">
    <text evidence="3">Belongs to the multi antimicrobial extrusion (MATE) (TC 2.A.66.1) family.</text>
</comment>
<dbReference type="InterPro" id="IPR002528">
    <property type="entry name" value="MATE_fam"/>
</dbReference>
<dbReference type="PANTHER" id="PTHR43298">
    <property type="entry name" value="MULTIDRUG RESISTANCE PROTEIN NORM-RELATED"/>
    <property type="match status" value="1"/>
</dbReference>
<feature type="transmembrane region" description="Helical" evidence="13">
    <location>
        <begin position="107"/>
        <end position="129"/>
    </location>
</feature>
<name>A0A6N7XEI8_9FIRM</name>
<dbReference type="GO" id="GO:0005886">
    <property type="term" value="C:plasma membrane"/>
    <property type="evidence" value="ECO:0007669"/>
    <property type="project" value="UniProtKB-SubCell"/>
</dbReference>
<keyword evidence="9 13" id="KW-1133">Transmembrane helix</keyword>
<protein>
    <recommendedName>
        <fullName evidence="4">Probable multidrug resistance protein NorM</fullName>
    </recommendedName>
    <alternativeName>
        <fullName evidence="12">Multidrug-efflux transporter</fullName>
    </alternativeName>
</protein>
<dbReference type="AlphaFoldDB" id="A0A6N7XEI8"/>
<feature type="transmembrane region" description="Helical" evidence="13">
    <location>
        <begin position="207"/>
        <end position="226"/>
    </location>
</feature>
<keyword evidence="15" id="KW-1185">Reference proteome</keyword>
<feature type="transmembrane region" description="Helical" evidence="13">
    <location>
        <begin position="183"/>
        <end position="201"/>
    </location>
</feature>
<dbReference type="Proteomes" id="UP000469523">
    <property type="component" value="Unassembled WGS sequence"/>
</dbReference>
<dbReference type="GO" id="GO:0042910">
    <property type="term" value="F:xenobiotic transmembrane transporter activity"/>
    <property type="evidence" value="ECO:0007669"/>
    <property type="project" value="InterPro"/>
</dbReference>
<dbReference type="NCBIfam" id="TIGR00797">
    <property type="entry name" value="matE"/>
    <property type="match status" value="1"/>
</dbReference>
<feature type="transmembrane region" description="Helical" evidence="13">
    <location>
        <begin position="400"/>
        <end position="420"/>
    </location>
</feature>
<keyword evidence="11 13" id="KW-0472">Membrane</keyword>
<organism evidence="14 15">
    <name type="scientific">Tissierella pigra</name>
    <dbReference type="NCBI Taxonomy" id="2607614"/>
    <lineage>
        <taxon>Bacteria</taxon>
        <taxon>Bacillati</taxon>
        <taxon>Bacillota</taxon>
        <taxon>Tissierellia</taxon>
        <taxon>Tissierellales</taxon>
        <taxon>Tissierellaceae</taxon>
        <taxon>Tissierella</taxon>
    </lineage>
</organism>
<evidence type="ECO:0000256" key="2">
    <source>
        <dbReference type="ARBA" id="ARBA00004651"/>
    </source>
</evidence>
<evidence type="ECO:0000256" key="3">
    <source>
        <dbReference type="ARBA" id="ARBA00010199"/>
    </source>
</evidence>
<dbReference type="Pfam" id="PF01554">
    <property type="entry name" value="MatE"/>
    <property type="match status" value="2"/>
</dbReference>
<keyword evidence="6" id="KW-0050">Antiport</keyword>
<dbReference type="CDD" id="cd13137">
    <property type="entry name" value="MATE_NorM_like"/>
    <property type="match status" value="1"/>
</dbReference>
<evidence type="ECO:0000256" key="12">
    <source>
        <dbReference type="ARBA" id="ARBA00031636"/>
    </source>
</evidence>
<dbReference type="GO" id="GO:0015297">
    <property type="term" value="F:antiporter activity"/>
    <property type="evidence" value="ECO:0007669"/>
    <property type="project" value="UniProtKB-KW"/>
</dbReference>
<proteinExistence type="inferred from homology"/>
<comment type="subcellular location">
    <subcellularLocation>
        <location evidence="2">Cell membrane</location>
        <topology evidence="2">Multi-pass membrane protein</topology>
    </subcellularLocation>
</comment>
<evidence type="ECO:0000256" key="7">
    <source>
        <dbReference type="ARBA" id="ARBA00022475"/>
    </source>
</evidence>
<keyword evidence="10" id="KW-0406">Ion transport</keyword>
<evidence type="ECO:0000256" key="4">
    <source>
        <dbReference type="ARBA" id="ARBA00020268"/>
    </source>
</evidence>
<dbReference type="InterPro" id="IPR050222">
    <property type="entry name" value="MATE_MdtK"/>
</dbReference>
<evidence type="ECO:0000256" key="10">
    <source>
        <dbReference type="ARBA" id="ARBA00023065"/>
    </source>
</evidence>
<dbReference type="PIRSF" id="PIRSF006603">
    <property type="entry name" value="DinF"/>
    <property type="match status" value="1"/>
</dbReference>
<feature type="transmembrane region" description="Helical" evidence="13">
    <location>
        <begin position="149"/>
        <end position="171"/>
    </location>
</feature>
<feature type="transmembrane region" description="Helical" evidence="13">
    <location>
        <begin position="295"/>
        <end position="313"/>
    </location>
</feature>
<evidence type="ECO:0000256" key="11">
    <source>
        <dbReference type="ARBA" id="ARBA00023136"/>
    </source>
</evidence>
<evidence type="ECO:0000256" key="1">
    <source>
        <dbReference type="ARBA" id="ARBA00003408"/>
    </source>
</evidence>
<feature type="transmembrane region" description="Helical" evidence="13">
    <location>
        <begin position="366"/>
        <end position="388"/>
    </location>
</feature>
<feature type="transmembrane region" description="Helical" evidence="13">
    <location>
        <begin position="334"/>
        <end position="354"/>
    </location>
</feature>
<evidence type="ECO:0000256" key="5">
    <source>
        <dbReference type="ARBA" id="ARBA00022448"/>
    </source>
</evidence>
<feature type="transmembrane region" description="Helical" evidence="13">
    <location>
        <begin position="426"/>
        <end position="447"/>
    </location>
</feature>
<dbReference type="EMBL" id="VUNQ01000003">
    <property type="protein sequence ID" value="MSU00399.1"/>
    <property type="molecule type" value="Genomic_DNA"/>
</dbReference>
<evidence type="ECO:0000313" key="14">
    <source>
        <dbReference type="EMBL" id="MSU00399.1"/>
    </source>
</evidence>
<reference evidence="14 15" key="1">
    <citation type="submission" date="2019-09" db="EMBL/GenBank/DDBJ databases">
        <title>In-depth cultivation of the pig gut microbiome towards novel bacterial diversity and tailored functional studies.</title>
        <authorList>
            <person name="Wylensek D."/>
            <person name="Hitch T.C.A."/>
            <person name="Clavel T."/>
        </authorList>
    </citation>
    <scope>NUCLEOTIDE SEQUENCE [LARGE SCALE GENOMIC DNA]</scope>
    <source>
        <strain evidence="14 15">WCA3-693-APC-4?</strain>
    </source>
</reference>
<keyword evidence="7" id="KW-1003">Cell membrane</keyword>
<dbReference type="InterPro" id="IPR048279">
    <property type="entry name" value="MdtK-like"/>
</dbReference>
<keyword evidence="5" id="KW-0813">Transport</keyword>
<feature type="transmembrane region" description="Helical" evidence="13">
    <location>
        <begin position="67"/>
        <end position="87"/>
    </location>
</feature>
<evidence type="ECO:0000256" key="8">
    <source>
        <dbReference type="ARBA" id="ARBA00022692"/>
    </source>
</evidence>